<dbReference type="EMBL" id="LGLN01000010">
    <property type="protein sequence ID" value="KPC36287.1"/>
    <property type="molecule type" value="Genomic_DNA"/>
</dbReference>
<comment type="caution">
    <text evidence="1">The sequence shown here is derived from an EMBL/GenBank/DDBJ whole genome shotgun (WGS) entry which is preliminary data.</text>
</comment>
<dbReference type="InterPro" id="IPR024400">
    <property type="entry name" value="DUF2635"/>
</dbReference>
<dbReference type="AlphaFoldDB" id="A0A0N0GI54"/>
<dbReference type="RefSeq" id="WP_054084257.1">
    <property type="nucleotide sequence ID" value="NZ_LGLN01000010.1"/>
</dbReference>
<accession>A0A0N0GI54</accession>
<proteinExistence type="predicted"/>
<dbReference type="Pfam" id="PF10948">
    <property type="entry name" value="DUF2635"/>
    <property type="match status" value="1"/>
</dbReference>
<evidence type="ECO:0000313" key="2">
    <source>
        <dbReference type="Proteomes" id="UP000037891"/>
    </source>
</evidence>
<reference evidence="1 2" key="1">
    <citation type="submission" date="2015-07" db="EMBL/GenBank/DDBJ databases">
        <authorList>
            <person name="Noorani M."/>
        </authorList>
    </citation>
    <scope>NUCLEOTIDE SEQUENCE [LARGE SCALE GENOMIC DNA]</scope>
    <source>
        <strain evidence="1 2">0788_9</strain>
    </source>
</reference>
<evidence type="ECO:0000313" key="1">
    <source>
        <dbReference type="EMBL" id="KPC36287.1"/>
    </source>
</evidence>
<name>A0A0N0GI54_PSESX</name>
<evidence type="ECO:0008006" key="3">
    <source>
        <dbReference type="Google" id="ProtNLM"/>
    </source>
</evidence>
<dbReference type="Proteomes" id="UP000037891">
    <property type="component" value="Unassembled WGS sequence"/>
</dbReference>
<sequence>MTQRITVIPAEGRAVPDPEAGDLLPAEGRQVTFNAWWQRRHNDGDVTVQTEQTPITYQAFTA</sequence>
<organism evidence="1 2">
    <name type="scientific">Pseudomonas syringae pv. cilantro</name>
    <dbReference type="NCBI Taxonomy" id="81035"/>
    <lineage>
        <taxon>Bacteria</taxon>
        <taxon>Pseudomonadati</taxon>
        <taxon>Pseudomonadota</taxon>
        <taxon>Gammaproteobacteria</taxon>
        <taxon>Pseudomonadales</taxon>
        <taxon>Pseudomonadaceae</taxon>
        <taxon>Pseudomonas</taxon>
        <taxon>Pseudomonas syringae</taxon>
    </lineage>
</organism>
<dbReference type="PATRIC" id="fig|81035.3.peg.532"/>
<protein>
    <recommendedName>
        <fullName evidence="3">Prophage PSSSM-04</fullName>
    </recommendedName>
</protein>
<gene>
    <name evidence="1" type="ORF">ABJ99_0477</name>
</gene>
<reference evidence="1 2" key="2">
    <citation type="submission" date="2015-10" db="EMBL/GenBank/DDBJ databases">
        <title>Comparative genomics and high-throughput reverse genetic screens identify a new phytobacterial MAMP and an Arabidopsis receptor required for immune elicitation.</title>
        <authorList>
            <person name="Mott G.A."/>
            <person name="Thakur S."/>
            <person name="Wang P.W."/>
            <person name="Desveaux D."/>
            <person name="Guttman D.S."/>
        </authorList>
    </citation>
    <scope>NUCLEOTIDE SEQUENCE [LARGE SCALE GENOMIC DNA]</scope>
    <source>
        <strain evidence="1 2">0788_9</strain>
    </source>
</reference>